<organism evidence="1 2">
    <name type="scientific">Candidatus Iainarchaeum sp</name>
    <dbReference type="NCBI Taxonomy" id="3101447"/>
    <lineage>
        <taxon>Archaea</taxon>
        <taxon>Candidatus Iainarchaeota</taxon>
        <taxon>Candidatus Iainarchaeia</taxon>
        <taxon>Candidatus Iainarchaeales</taxon>
        <taxon>Candidatus Iainarchaeaceae</taxon>
        <taxon>Candidatus Iainarchaeum</taxon>
    </lineage>
</organism>
<keyword evidence="1" id="KW-0378">Hydrolase</keyword>
<dbReference type="Gene3D" id="3.40.50.1000">
    <property type="entry name" value="HAD superfamily/HAD-like"/>
    <property type="match status" value="1"/>
</dbReference>
<accession>A0A8T5GDB4</accession>
<comment type="caution">
    <text evidence="1">The sequence shown here is derived from an EMBL/GenBank/DDBJ whole genome shotgun (WGS) entry which is preliminary data.</text>
</comment>
<dbReference type="Gene3D" id="1.20.1440.100">
    <property type="entry name" value="SG protein - dephosphorylation function"/>
    <property type="match status" value="1"/>
</dbReference>
<dbReference type="InterPro" id="IPR023214">
    <property type="entry name" value="HAD_sf"/>
</dbReference>
<evidence type="ECO:0000313" key="2">
    <source>
        <dbReference type="Proteomes" id="UP000722459"/>
    </source>
</evidence>
<dbReference type="InterPro" id="IPR050582">
    <property type="entry name" value="HAD-like_SerB"/>
</dbReference>
<protein>
    <submittedName>
        <fullName evidence="1">HAD hydrolase family protein</fullName>
    </submittedName>
</protein>
<gene>
    <name evidence="1" type="ORF">HON47_00365</name>
</gene>
<dbReference type="AlphaFoldDB" id="A0A8T5GDB4"/>
<reference evidence="1" key="1">
    <citation type="journal article" date="2021" name="ISME J.">
        <title>Mercury methylation by metabolically versatile and cosmopolitan marine bacteria.</title>
        <authorList>
            <person name="Lin H."/>
            <person name="Ascher D.B."/>
            <person name="Myung Y."/>
            <person name="Lamborg C.H."/>
            <person name="Hallam S.J."/>
            <person name="Gionfriddo C.M."/>
            <person name="Holt K.E."/>
            <person name="Moreau J.W."/>
        </authorList>
    </citation>
    <scope>NUCLEOTIDE SEQUENCE</scope>
    <source>
        <strain evidence="1">SI075_bin30</strain>
    </source>
</reference>
<dbReference type="PANTHER" id="PTHR43344">
    <property type="entry name" value="PHOSPHOSERINE PHOSPHATASE"/>
    <property type="match status" value="1"/>
</dbReference>
<dbReference type="GO" id="GO:0016787">
    <property type="term" value="F:hydrolase activity"/>
    <property type="evidence" value="ECO:0007669"/>
    <property type="project" value="UniProtKB-KW"/>
</dbReference>
<dbReference type="SUPFAM" id="SSF56784">
    <property type="entry name" value="HAD-like"/>
    <property type="match status" value="1"/>
</dbReference>
<sequence>MKTACMDIDGTLLKGFITFEFAEYLHGKKLFKDESYQSQLALMETFKKGKINQSEAVSSWLNFWGEGLAGFKQEEILSAATDFFEIGKKLFFPSSQKLVSKFKDKNYVVVGVSAGAIEMMSLVKDYLGLDYMFASELEVIDGIYSSKLKTNLHDKGGKEMILDKFFKEKDIDSNNSFGFGDSINDLGIFEKVGVRVALNPSNSLLDFAKKNEFIIATKDNVLNLVKI</sequence>
<evidence type="ECO:0000313" key="1">
    <source>
        <dbReference type="EMBL" id="MBT4870013.1"/>
    </source>
</evidence>
<dbReference type="Pfam" id="PF12710">
    <property type="entry name" value="HAD"/>
    <property type="match status" value="1"/>
</dbReference>
<dbReference type="Proteomes" id="UP000722459">
    <property type="component" value="Unassembled WGS sequence"/>
</dbReference>
<dbReference type="EMBL" id="JABJNZ010000012">
    <property type="protein sequence ID" value="MBT4870013.1"/>
    <property type="molecule type" value="Genomic_DNA"/>
</dbReference>
<name>A0A8T5GDB4_9ARCH</name>
<proteinExistence type="predicted"/>
<dbReference type="InterPro" id="IPR036412">
    <property type="entry name" value="HAD-like_sf"/>
</dbReference>